<comment type="caution">
    <text evidence="8">The sequence shown here is derived from an EMBL/GenBank/DDBJ whole genome shotgun (WGS) entry which is preliminary data.</text>
</comment>
<dbReference type="Gene3D" id="2.40.70.10">
    <property type="entry name" value="Acid Proteases"/>
    <property type="match status" value="2"/>
</dbReference>
<evidence type="ECO:0000256" key="4">
    <source>
        <dbReference type="ARBA" id="ARBA00022801"/>
    </source>
</evidence>
<dbReference type="PROSITE" id="PS51767">
    <property type="entry name" value="PEPTIDASE_A1"/>
    <property type="match status" value="1"/>
</dbReference>
<dbReference type="PANTHER" id="PTHR47967:SF39">
    <property type="entry name" value="ASPARTYL PROTEASE FAMILY PROTEIN, PUTATIVE-RELATED"/>
    <property type="match status" value="1"/>
</dbReference>
<reference evidence="9" key="2">
    <citation type="submission" date="2019-10" db="EMBL/GenBank/DDBJ databases">
        <title>A de novo genome assembly of a pear dwarfing rootstock.</title>
        <authorList>
            <person name="Wang F."/>
            <person name="Wang J."/>
            <person name="Li S."/>
            <person name="Zhang Y."/>
            <person name="Fang M."/>
            <person name="Ma L."/>
            <person name="Zhao Y."/>
            <person name="Jiang S."/>
        </authorList>
    </citation>
    <scope>NUCLEOTIDE SEQUENCE [LARGE SCALE GENOMIC DNA]</scope>
</reference>
<keyword evidence="6" id="KW-0472">Membrane</keyword>
<feature type="transmembrane region" description="Helical" evidence="6">
    <location>
        <begin position="411"/>
        <end position="428"/>
    </location>
</feature>
<sequence length="436" mass="47371">MGPAGDQNSPQSEVTRDTIDGEGAHVMKLSIGTPPFDIYTVADTGSSLVWTQCEPCPGCYKQKKPMFDPRKSSTYHIIPCYAPECNATIDDFSCSRSGDQNVCSYNYVYMDQSKTHGVVAKDTITLVSGSGKPVSFKDVVFGCGHNNTGENQMGMVGLGLGNTSLVSQITPYVGGGKFSHCLVPFEPDHPNAAGTLRFGNGSEVTGEGAVSTPLIIKDQNDRYAYQYHVTVEGVSVGNTFVPFDSSGSVSKGNMFLDSGTQVTVLPQDFYGQLMEQVKKAVDLKPVLVGDPKNGTRFYYNTSTLDHLKGATLTVHFDGGGKVQLTPEQAFFHTEDDGYKLLCCMLMNATGVASEDLNVAIYGSNAQSNFWVGFDLERMTVSFKPTDCRKSSGDRKGSGDGKSSSTVIQFSYFYTCLINFLLFVIFFIVENRSKEEK</sequence>
<reference evidence="8 9" key="1">
    <citation type="submission" date="2019-09" db="EMBL/GenBank/DDBJ databases">
        <authorList>
            <person name="Ou C."/>
        </authorList>
    </citation>
    <scope>NUCLEOTIDE SEQUENCE [LARGE SCALE GENOMIC DNA]</scope>
    <source>
        <strain evidence="8">S2</strain>
        <tissue evidence="8">Leaf</tissue>
    </source>
</reference>
<comment type="similarity">
    <text evidence="1">Belongs to the peptidase A1 family.</text>
</comment>
<keyword evidence="4" id="KW-0378">Hydrolase</keyword>
<feature type="domain" description="Peptidase A1" evidence="7">
    <location>
        <begin position="25"/>
        <end position="383"/>
    </location>
</feature>
<dbReference type="InterPro" id="IPR033121">
    <property type="entry name" value="PEPTIDASE_A1"/>
</dbReference>
<dbReference type="GO" id="GO:0004190">
    <property type="term" value="F:aspartic-type endopeptidase activity"/>
    <property type="evidence" value="ECO:0007669"/>
    <property type="project" value="UniProtKB-KW"/>
</dbReference>
<keyword evidence="6" id="KW-1133">Transmembrane helix</keyword>
<evidence type="ECO:0000256" key="1">
    <source>
        <dbReference type="ARBA" id="ARBA00007447"/>
    </source>
</evidence>
<dbReference type="PANTHER" id="PTHR47967">
    <property type="entry name" value="OS07G0603500 PROTEIN-RELATED"/>
    <property type="match status" value="1"/>
</dbReference>
<dbReference type="FunFam" id="2.40.70.10:FF:000031">
    <property type="entry name" value="Aspartyl protease AED1"/>
    <property type="match status" value="1"/>
</dbReference>
<reference evidence="8 9" key="3">
    <citation type="submission" date="2019-11" db="EMBL/GenBank/DDBJ databases">
        <title>A de novo genome assembly of a pear dwarfing rootstock.</title>
        <authorList>
            <person name="Wang F."/>
            <person name="Wang J."/>
            <person name="Li S."/>
            <person name="Zhang Y."/>
            <person name="Fang M."/>
            <person name="Ma L."/>
            <person name="Zhao Y."/>
            <person name="Jiang S."/>
        </authorList>
    </citation>
    <scope>NUCLEOTIDE SEQUENCE [LARGE SCALE GENOMIC DNA]</scope>
    <source>
        <strain evidence="8">S2</strain>
        <tissue evidence="8">Leaf</tissue>
    </source>
</reference>
<dbReference type="OrthoDB" id="660550at2759"/>
<keyword evidence="6" id="KW-0812">Transmembrane</keyword>
<gene>
    <name evidence="8" type="ORF">D8674_007383</name>
</gene>
<evidence type="ECO:0000313" key="8">
    <source>
        <dbReference type="EMBL" id="KAB2629864.1"/>
    </source>
</evidence>
<dbReference type="SUPFAM" id="SSF50630">
    <property type="entry name" value="Acid proteases"/>
    <property type="match status" value="1"/>
</dbReference>
<organism evidence="8 9">
    <name type="scientific">Pyrus ussuriensis x Pyrus communis</name>
    <dbReference type="NCBI Taxonomy" id="2448454"/>
    <lineage>
        <taxon>Eukaryota</taxon>
        <taxon>Viridiplantae</taxon>
        <taxon>Streptophyta</taxon>
        <taxon>Embryophyta</taxon>
        <taxon>Tracheophyta</taxon>
        <taxon>Spermatophyta</taxon>
        <taxon>Magnoliopsida</taxon>
        <taxon>eudicotyledons</taxon>
        <taxon>Gunneridae</taxon>
        <taxon>Pentapetalae</taxon>
        <taxon>rosids</taxon>
        <taxon>fabids</taxon>
        <taxon>Rosales</taxon>
        <taxon>Rosaceae</taxon>
        <taxon>Amygdaloideae</taxon>
        <taxon>Maleae</taxon>
        <taxon>Pyrus</taxon>
    </lineage>
</organism>
<keyword evidence="2" id="KW-0645">Protease</keyword>
<dbReference type="AlphaFoldDB" id="A0A5N5I2N6"/>
<evidence type="ECO:0000256" key="2">
    <source>
        <dbReference type="ARBA" id="ARBA00022670"/>
    </source>
</evidence>
<name>A0A5N5I2N6_9ROSA</name>
<dbReference type="EMBL" id="SMOL01000143">
    <property type="protein sequence ID" value="KAB2629864.1"/>
    <property type="molecule type" value="Genomic_DNA"/>
</dbReference>
<dbReference type="InterPro" id="IPR034161">
    <property type="entry name" value="Pepsin-like_plant"/>
</dbReference>
<keyword evidence="3" id="KW-0064">Aspartyl protease</keyword>
<dbReference type="GO" id="GO:0006508">
    <property type="term" value="P:proteolysis"/>
    <property type="evidence" value="ECO:0007669"/>
    <property type="project" value="UniProtKB-KW"/>
</dbReference>
<dbReference type="InterPro" id="IPR051708">
    <property type="entry name" value="Plant_Aspart_Prot_A1"/>
</dbReference>
<evidence type="ECO:0000256" key="6">
    <source>
        <dbReference type="SAM" id="Phobius"/>
    </source>
</evidence>
<keyword evidence="9" id="KW-1185">Reference proteome</keyword>
<evidence type="ECO:0000313" key="9">
    <source>
        <dbReference type="Proteomes" id="UP000327157"/>
    </source>
</evidence>
<proteinExistence type="inferred from homology"/>
<dbReference type="Proteomes" id="UP000327157">
    <property type="component" value="Chromosome 12"/>
</dbReference>
<dbReference type="Pfam" id="PF14541">
    <property type="entry name" value="TAXi_C"/>
    <property type="match status" value="1"/>
</dbReference>
<dbReference type="InterPro" id="IPR021109">
    <property type="entry name" value="Peptidase_aspartic_dom_sf"/>
</dbReference>
<accession>A0A5N5I2N6</accession>
<dbReference type="InterPro" id="IPR032799">
    <property type="entry name" value="TAXi_C"/>
</dbReference>
<evidence type="ECO:0000256" key="5">
    <source>
        <dbReference type="ARBA" id="ARBA00023180"/>
    </source>
</evidence>
<dbReference type="GO" id="GO:0005576">
    <property type="term" value="C:extracellular region"/>
    <property type="evidence" value="ECO:0007669"/>
    <property type="project" value="TreeGrafter"/>
</dbReference>
<evidence type="ECO:0000256" key="3">
    <source>
        <dbReference type="ARBA" id="ARBA00022750"/>
    </source>
</evidence>
<dbReference type="CDD" id="cd05476">
    <property type="entry name" value="pepsin_A_like_plant"/>
    <property type="match status" value="1"/>
</dbReference>
<dbReference type="Pfam" id="PF14543">
    <property type="entry name" value="TAXi_N"/>
    <property type="match status" value="1"/>
</dbReference>
<keyword evidence="5" id="KW-0325">Glycoprotein</keyword>
<dbReference type="InterPro" id="IPR032861">
    <property type="entry name" value="TAXi_N"/>
</dbReference>
<evidence type="ECO:0000259" key="7">
    <source>
        <dbReference type="PROSITE" id="PS51767"/>
    </source>
</evidence>
<protein>
    <submittedName>
        <fullName evidence="8">Aspartic proteinase CDR1-like</fullName>
    </submittedName>
</protein>